<evidence type="ECO:0000313" key="3">
    <source>
        <dbReference type="Proteomes" id="UP000094444"/>
    </source>
</evidence>
<keyword evidence="3" id="KW-1185">Reference proteome</keyword>
<name>A0A2P5HR97_DIAHE</name>
<protein>
    <submittedName>
        <fullName evidence="2">Uncharacterized protein</fullName>
    </submittedName>
</protein>
<evidence type="ECO:0000313" key="2">
    <source>
        <dbReference type="EMBL" id="POS72794.1"/>
    </source>
</evidence>
<feature type="region of interest" description="Disordered" evidence="1">
    <location>
        <begin position="1"/>
        <end position="23"/>
    </location>
</feature>
<reference evidence="2" key="1">
    <citation type="submission" date="2017-09" db="EMBL/GenBank/DDBJ databases">
        <title>Polyketide synthases of a Diaporthe helianthi virulent isolate.</title>
        <authorList>
            <person name="Baroncelli R."/>
        </authorList>
    </citation>
    <scope>NUCLEOTIDE SEQUENCE [LARGE SCALE GENOMIC DNA]</scope>
    <source>
        <strain evidence="2">7/96</strain>
    </source>
</reference>
<gene>
    <name evidence="2" type="ORF">DHEL01_v208814</name>
</gene>
<dbReference type="Proteomes" id="UP000094444">
    <property type="component" value="Unassembled WGS sequence"/>
</dbReference>
<dbReference type="InParanoid" id="A0A2P5HR97"/>
<proteinExistence type="predicted"/>
<comment type="caution">
    <text evidence="2">The sequence shown here is derived from an EMBL/GenBank/DDBJ whole genome shotgun (WGS) entry which is preliminary data.</text>
</comment>
<evidence type="ECO:0000256" key="1">
    <source>
        <dbReference type="SAM" id="MobiDB-lite"/>
    </source>
</evidence>
<accession>A0A2P5HR97</accession>
<dbReference type="AlphaFoldDB" id="A0A2P5HR97"/>
<organism evidence="2 3">
    <name type="scientific">Diaporthe helianthi</name>
    <dbReference type="NCBI Taxonomy" id="158607"/>
    <lineage>
        <taxon>Eukaryota</taxon>
        <taxon>Fungi</taxon>
        <taxon>Dikarya</taxon>
        <taxon>Ascomycota</taxon>
        <taxon>Pezizomycotina</taxon>
        <taxon>Sordariomycetes</taxon>
        <taxon>Sordariomycetidae</taxon>
        <taxon>Diaporthales</taxon>
        <taxon>Diaporthaceae</taxon>
        <taxon>Diaporthe</taxon>
    </lineage>
</organism>
<sequence length="116" mass="12440">MGTLISGRSREETQATRPARHLGSPHLQCISAGADDDPFLTRPIGVSVDRLSGQMRLSGLISRAQLLKAVLSSCFLLGKQAKPPAYLRRRIGALWLPKAIVIVVVGGRDVTVTPQA</sequence>
<dbReference type="EMBL" id="MAVT02000924">
    <property type="protein sequence ID" value="POS72794.1"/>
    <property type="molecule type" value="Genomic_DNA"/>
</dbReference>